<reference evidence="2 3" key="1">
    <citation type="journal article" date="2021" name="Arch. Microbiol.">
        <title>Thalassobius aquimarinus sp. nov., isolated from the Sea of Japan seashore.</title>
        <authorList>
            <person name="Kurilenko V.V."/>
            <person name="Romanenko L.A."/>
            <person name="Chernysheva N.Y."/>
            <person name="Velansky P.V."/>
            <person name="Tekutyeva L.A."/>
            <person name="Isaeva M.P."/>
            <person name="Mikhailov V.V."/>
        </authorList>
    </citation>
    <scope>NUCLEOTIDE SEQUENCE [LARGE SCALE GENOMIC DNA]</scope>
    <source>
        <strain evidence="2 3">KMM 8518</strain>
    </source>
</reference>
<gene>
    <name evidence="2" type="ORF">IT775_12255</name>
</gene>
<feature type="domain" description="HTH cro/C1-type" evidence="1">
    <location>
        <begin position="31"/>
        <end position="66"/>
    </location>
</feature>
<protein>
    <submittedName>
        <fullName evidence="2">Helix-turn-helix transcriptional regulator</fullName>
    </submittedName>
</protein>
<evidence type="ECO:0000313" key="2">
    <source>
        <dbReference type="EMBL" id="MBR9651893.1"/>
    </source>
</evidence>
<dbReference type="SUPFAM" id="SSF47413">
    <property type="entry name" value="lambda repressor-like DNA-binding domains"/>
    <property type="match status" value="1"/>
</dbReference>
<dbReference type="SMART" id="SM00530">
    <property type="entry name" value="HTH_XRE"/>
    <property type="match status" value="1"/>
</dbReference>
<proteinExistence type="predicted"/>
<dbReference type="InterPro" id="IPR010982">
    <property type="entry name" value="Lambda_DNA-bd_dom_sf"/>
</dbReference>
<accession>A0ABS5HSK2</accession>
<dbReference type="InterPro" id="IPR001387">
    <property type="entry name" value="Cro/C1-type_HTH"/>
</dbReference>
<keyword evidence="3" id="KW-1185">Reference proteome</keyword>
<evidence type="ECO:0000259" key="1">
    <source>
        <dbReference type="PROSITE" id="PS50943"/>
    </source>
</evidence>
<dbReference type="Gene3D" id="1.10.260.40">
    <property type="entry name" value="lambda repressor-like DNA-binding domains"/>
    <property type="match status" value="1"/>
</dbReference>
<comment type="caution">
    <text evidence="2">The sequence shown here is derived from an EMBL/GenBank/DDBJ whole genome shotgun (WGS) entry which is preliminary data.</text>
</comment>
<dbReference type="CDD" id="cd00093">
    <property type="entry name" value="HTH_XRE"/>
    <property type="match status" value="1"/>
</dbReference>
<dbReference type="PROSITE" id="PS50943">
    <property type="entry name" value="HTH_CROC1"/>
    <property type="match status" value="1"/>
</dbReference>
<name>A0ABS5HSK2_9RHOB</name>
<sequence>MYSVMEIADRLRQARIESGCRSALEAAQTHGWTASTYAAHENGTRIPKPKDIAKYAAAFKSDPCFITYGTNPQQTRIAGVSESALRQVVKFVMQHEGAKDADEDVIADLIIDLCHYVTRSGEGGLSNIVDFEMRRRAAQAG</sequence>
<organism evidence="2 3">
    <name type="scientific">Thalassovita aquimarina</name>
    <dbReference type="NCBI Taxonomy" id="2785917"/>
    <lineage>
        <taxon>Bacteria</taxon>
        <taxon>Pseudomonadati</taxon>
        <taxon>Pseudomonadota</taxon>
        <taxon>Alphaproteobacteria</taxon>
        <taxon>Rhodobacterales</taxon>
        <taxon>Roseobacteraceae</taxon>
        <taxon>Thalassovita</taxon>
    </lineage>
</organism>
<dbReference type="EMBL" id="JADMKU010000010">
    <property type="protein sequence ID" value="MBR9651893.1"/>
    <property type="molecule type" value="Genomic_DNA"/>
</dbReference>
<dbReference type="Pfam" id="PF13560">
    <property type="entry name" value="HTH_31"/>
    <property type="match status" value="1"/>
</dbReference>
<evidence type="ECO:0000313" key="3">
    <source>
        <dbReference type="Proteomes" id="UP001195941"/>
    </source>
</evidence>
<dbReference type="Proteomes" id="UP001195941">
    <property type="component" value="Unassembled WGS sequence"/>
</dbReference>